<dbReference type="Gene3D" id="3.30.420.10">
    <property type="entry name" value="Ribonuclease H-like superfamily/Ribonuclease H"/>
    <property type="match status" value="1"/>
</dbReference>
<dbReference type="Pfam" id="PF13966">
    <property type="entry name" value="zf-RVT"/>
    <property type="match status" value="1"/>
</dbReference>
<gene>
    <name evidence="4" type="primary">LOC108807521</name>
</gene>
<dbReference type="GO" id="GO:0003676">
    <property type="term" value="F:nucleic acid binding"/>
    <property type="evidence" value="ECO:0007669"/>
    <property type="project" value="InterPro"/>
</dbReference>
<keyword evidence="3" id="KW-1185">Reference proteome</keyword>
<proteinExistence type="predicted"/>
<dbReference type="RefSeq" id="XP_018435308.1">
    <property type="nucleotide sequence ID" value="XM_018579806.1"/>
</dbReference>
<evidence type="ECO:0000259" key="2">
    <source>
        <dbReference type="Pfam" id="PF13966"/>
    </source>
</evidence>
<evidence type="ECO:0000313" key="4">
    <source>
        <dbReference type="RefSeq" id="XP_018435308.1"/>
    </source>
</evidence>
<reference evidence="4" key="2">
    <citation type="submission" date="2025-08" db="UniProtKB">
        <authorList>
            <consortium name="RefSeq"/>
        </authorList>
    </citation>
    <scope>IDENTIFICATION</scope>
    <source>
        <tissue evidence="4">Leaf</tissue>
    </source>
</reference>
<evidence type="ECO:0000313" key="3">
    <source>
        <dbReference type="Proteomes" id="UP000504610"/>
    </source>
</evidence>
<accession>A0A6J0JI47</accession>
<dbReference type="CDD" id="cd06222">
    <property type="entry name" value="RNase_H_like"/>
    <property type="match status" value="1"/>
</dbReference>
<dbReference type="InterPro" id="IPR026960">
    <property type="entry name" value="RVT-Znf"/>
</dbReference>
<dbReference type="SUPFAM" id="SSF53098">
    <property type="entry name" value="Ribonuclease H-like"/>
    <property type="match status" value="1"/>
</dbReference>
<evidence type="ECO:0000259" key="1">
    <source>
        <dbReference type="Pfam" id="PF13456"/>
    </source>
</evidence>
<dbReference type="InterPro" id="IPR036397">
    <property type="entry name" value="RNaseH_sf"/>
</dbReference>
<dbReference type="Proteomes" id="UP000504610">
    <property type="component" value="Chromosome 6"/>
</dbReference>
<dbReference type="PANTHER" id="PTHR47074">
    <property type="entry name" value="BNAC02G40300D PROTEIN"/>
    <property type="match status" value="1"/>
</dbReference>
<name>A0A6J0JI47_RAPSA</name>
<dbReference type="KEGG" id="rsz:108807521"/>
<dbReference type="PANTHER" id="PTHR47074:SF49">
    <property type="entry name" value="POLYNUCLEOTIDYL TRANSFERASE, RIBONUCLEASE H-LIKE SUPERFAMILY PROTEIN"/>
    <property type="match status" value="1"/>
</dbReference>
<reference evidence="3" key="1">
    <citation type="journal article" date="2019" name="Database">
        <title>The radish genome database (RadishGD): an integrated information resource for radish genomics.</title>
        <authorList>
            <person name="Yu H.J."/>
            <person name="Baek S."/>
            <person name="Lee Y.J."/>
            <person name="Cho A."/>
            <person name="Mun J.H."/>
        </authorList>
    </citation>
    <scope>NUCLEOTIDE SEQUENCE [LARGE SCALE GENOMIC DNA]</scope>
    <source>
        <strain evidence="3">cv. WK10039</strain>
    </source>
</reference>
<dbReference type="InterPro" id="IPR052929">
    <property type="entry name" value="RNase_H-like_EbsB-rel"/>
</dbReference>
<sequence>MGRIGMRDIQRFNQALFAKLAWRITTVPNCLLARVLKGKYCHKKNFLEVELPSSCSHGWRSVLHGRNLLREHLGKAIGNSQSTRVWKDSWISLDTDIKPFRPVQIDALDLRVSDLLTDDLKWNTQRINDFLPQLSEQIHLLRPSSLGTEDIFVWQPLQSGIYTTKSGYRASLQAPRVPPSLPNSITNASEFSWVKDIWNSQCSPKLRVFLWSIVRRAIPVGENLRSRGILSNANCCRCGSLETPVHLFFQCSFAQKVWDQTPLANAIPIATTDDFKAVMIKFRNATCLPPSGISSTILPWICWAIWTAKNRLIFEGKSQTASEVMLRGLIAAREWIQAQAHRQPIKLPALPAPQGKHADRRRAGATCFTDASWDSTSKKAGIAWIITESTETPPRESSLSIANVASPLMAEAIAIRSGILAAADLDITNISFFSDCQTLIRAINNKLHIKELFGIISDIKQLSSAFVSISFCFIPRPENCKADELAKRALRFRVLFV</sequence>
<protein>
    <submittedName>
        <fullName evidence="4">Uncharacterized protein LOC108807521</fullName>
    </submittedName>
</protein>
<dbReference type="GO" id="GO:0004523">
    <property type="term" value="F:RNA-DNA hybrid ribonuclease activity"/>
    <property type="evidence" value="ECO:0007669"/>
    <property type="project" value="InterPro"/>
</dbReference>
<dbReference type="InterPro" id="IPR002156">
    <property type="entry name" value="RNaseH_domain"/>
</dbReference>
<organism evidence="3 4">
    <name type="scientific">Raphanus sativus</name>
    <name type="common">Radish</name>
    <name type="synonym">Raphanus raphanistrum var. sativus</name>
    <dbReference type="NCBI Taxonomy" id="3726"/>
    <lineage>
        <taxon>Eukaryota</taxon>
        <taxon>Viridiplantae</taxon>
        <taxon>Streptophyta</taxon>
        <taxon>Embryophyta</taxon>
        <taxon>Tracheophyta</taxon>
        <taxon>Spermatophyta</taxon>
        <taxon>Magnoliopsida</taxon>
        <taxon>eudicotyledons</taxon>
        <taxon>Gunneridae</taxon>
        <taxon>Pentapetalae</taxon>
        <taxon>rosids</taxon>
        <taxon>malvids</taxon>
        <taxon>Brassicales</taxon>
        <taxon>Brassicaceae</taxon>
        <taxon>Brassiceae</taxon>
        <taxon>Raphanus</taxon>
    </lineage>
</organism>
<dbReference type="InterPro" id="IPR012337">
    <property type="entry name" value="RNaseH-like_sf"/>
</dbReference>
<dbReference type="GeneID" id="108807521"/>
<dbReference type="InterPro" id="IPR044730">
    <property type="entry name" value="RNase_H-like_dom_plant"/>
</dbReference>
<dbReference type="OrthoDB" id="1112108at2759"/>
<dbReference type="AlphaFoldDB" id="A0A6J0JI47"/>
<dbReference type="Pfam" id="PF13456">
    <property type="entry name" value="RVT_3"/>
    <property type="match status" value="1"/>
</dbReference>
<feature type="domain" description="RNase H type-1" evidence="1">
    <location>
        <begin position="369"/>
        <end position="489"/>
    </location>
</feature>
<feature type="domain" description="Reverse transcriptase zinc-binding" evidence="2">
    <location>
        <begin position="188"/>
        <end position="258"/>
    </location>
</feature>